<proteinExistence type="predicted"/>
<evidence type="ECO:0000313" key="2">
    <source>
        <dbReference type="Proteomes" id="UP000325577"/>
    </source>
</evidence>
<keyword evidence="2" id="KW-1185">Reference proteome</keyword>
<organism evidence="1 2">
    <name type="scientific">Nyssa sinensis</name>
    <dbReference type="NCBI Taxonomy" id="561372"/>
    <lineage>
        <taxon>Eukaryota</taxon>
        <taxon>Viridiplantae</taxon>
        <taxon>Streptophyta</taxon>
        <taxon>Embryophyta</taxon>
        <taxon>Tracheophyta</taxon>
        <taxon>Spermatophyta</taxon>
        <taxon>Magnoliopsida</taxon>
        <taxon>eudicotyledons</taxon>
        <taxon>Gunneridae</taxon>
        <taxon>Pentapetalae</taxon>
        <taxon>asterids</taxon>
        <taxon>Cornales</taxon>
        <taxon>Nyssaceae</taxon>
        <taxon>Nyssa</taxon>
    </lineage>
</organism>
<gene>
    <name evidence="1" type="ORF">F0562_008808</name>
</gene>
<accession>A0A5J5A7S8</accession>
<name>A0A5J5A7S8_9ASTE</name>
<dbReference type="Proteomes" id="UP000325577">
    <property type="component" value="Linkage Group LG3"/>
</dbReference>
<protein>
    <submittedName>
        <fullName evidence="1">Uncharacterized protein</fullName>
    </submittedName>
</protein>
<sequence>MLRFVTVYLALRLARHFQWHPLCCELGNWLHLFVYKECKLTPTMKLQFCKCLHIWLVFLINRLSGNQDCRTNIVRAELLCLRKCW</sequence>
<reference evidence="1 2" key="1">
    <citation type="submission" date="2019-09" db="EMBL/GenBank/DDBJ databases">
        <title>A chromosome-level genome assembly of the Chinese tupelo Nyssa sinensis.</title>
        <authorList>
            <person name="Yang X."/>
            <person name="Kang M."/>
            <person name="Yang Y."/>
            <person name="Xiong H."/>
            <person name="Wang M."/>
            <person name="Zhang Z."/>
            <person name="Wang Z."/>
            <person name="Wu H."/>
            <person name="Ma T."/>
            <person name="Liu J."/>
            <person name="Xi Z."/>
        </authorList>
    </citation>
    <scope>NUCLEOTIDE SEQUENCE [LARGE SCALE GENOMIC DNA]</scope>
    <source>
        <strain evidence="1">J267</strain>
        <tissue evidence="1">Leaf</tissue>
    </source>
</reference>
<evidence type="ECO:0000313" key="1">
    <source>
        <dbReference type="EMBL" id="KAA8526963.1"/>
    </source>
</evidence>
<dbReference type="AlphaFoldDB" id="A0A5J5A7S8"/>
<dbReference type="EMBL" id="CM018046">
    <property type="protein sequence ID" value="KAA8526963.1"/>
    <property type="molecule type" value="Genomic_DNA"/>
</dbReference>